<accession>A0ACC2ZQL2</accession>
<name>A0ACC2ZQL2_9EURO</name>
<gene>
    <name evidence="1" type="ORF">H2198_010762</name>
</gene>
<keyword evidence="2" id="KW-1185">Reference proteome</keyword>
<organism evidence="1 2">
    <name type="scientific">Neophaeococcomyces mojaviensis</name>
    <dbReference type="NCBI Taxonomy" id="3383035"/>
    <lineage>
        <taxon>Eukaryota</taxon>
        <taxon>Fungi</taxon>
        <taxon>Dikarya</taxon>
        <taxon>Ascomycota</taxon>
        <taxon>Pezizomycotina</taxon>
        <taxon>Eurotiomycetes</taxon>
        <taxon>Chaetothyriomycetidae</taxon>
        <taxon>Chaetothyriales</taxon>
        <taxon>Chaetothyriales incertae sedis</taxon>
        <taxon>Neophaeococcomyces</taxon>
    </lineage>
</organism>
<sequence length="679" mass="74831">MLYLASRSPRRNQLLARLGRPFQALDLEVVEQRAPAESAEQYVCRVAADKARAGLGRVLADDPQARVLGSDTEVVLDGEVFGKPADAADARAMLARLAGRTHQVMTAVVVVGADGLDSELVISEVTFAPISAADIAIYVATGEPLDKAGAYAIQGGAERWIEHLSGSYSGVMGLPLLHTDRRLPMSEEILVNVTPRETRVAVIENGMLQELHIERGWRRGVVGNIYKGKVQRVMPGMQAAFVEVGLERAAFLHANDVVRPAPVASADTENTTLPPPSSVPIVELLRDGQDIVVQVVKDPIGTKGARLTTQISIPSRYMVLLPQSKVVGVSARIEDEGERARLKALVTELSAQHGGYGYIVRTNAEGQPAEAIAEDIAYLSRVWNVVERRGREAPSCSNIYEDLSLPLRSVRDLIRKDVDKVKVDSKETFAQLQAFVAKYMPVLAEKLELYSGDRPIFDMFGVEDEIGRALDKQVPLKSGGYLVIDQTEAMTTIDVNTGSFLGQRNLEETVFRTNLEAAQAVARQLRLRNLGGIIIIDFIDMDDAEHRRQVLRTLEKALARDHAKTTVYDFSPLGLVEMTRKRTVESLERQLSETCPQCSGRGSIKTTETVTYEIFREITRAVRQFDAARLLVIASTKVVARITDEESSAVAELEEFLGKSIRFQADEQYLQEQFDVVLL</sequence>
<reference evidence="1" key="1">
    <citation type="submission" date="2022-10" db="EMBL/GenBank/DDBJ databases">
        <title>Culturing micro-colonial fungi from biological soil crusts in the Mojave desert and describing Neophaeococcomyces mojavensis, and introducing the new genera and species Taxawa tesnikishii.</title>
        <authorList>
            <person name="Kurbessoian T."/>
            <person name="Stajich J.E."/>
        </authorList>
    </citation>
    <scope>NUCLEOTIDE SEQUENCE</scope>
    <source>
        <strain evidence="1">JES_112</strain>
    </source>
</reference>
<comment type="caution">
    <text evidence="1">The sequence shown here is derived from an EMBL/GenBank/DDBJ whole genome shotgun (WGS) entry which is preliminary data.</text>
</comment>
<protein>
    <submittedName>
        <fullName evidence="1">Uncharacterized protein</fullName>
    </submittedName>
</protein>
<dbReference type="EMBL" id="JAPDRQ010000415">
    <property type="protein sequence ID" value="KAJ9649913.1"/>
    <property type="molecule type" value="Genomic_DNA"/>
</dbReference>
<evidence type="ECO:0000313" key="2">
    <source>
        <dbReference type="Proteomes" id="UP001172386"/>
    </source>
</evidence>
<proteinExistence type="predicted"/>
<evidence type="ECO:0000313" key="1">
    <source>
        <dbReference type="EMBL" id="KAJ9649913.1"/>
    </source>
</evidence>
<dbReference type="Proteomes" id="UP001172386">
    <property type="component" value="Unassembled WGS sequence"/>
</dbReference>